<proteinExistence type="predicted"/>
<sequence>MEKSDHRQRPSESPPRAANVFLSPQPAVTPASATSGAQIQKLTPDPASARRGEAAIKISARTNVTRAPTRHPRADHAPHAPHAPTSCFEGLCHVAIHVSAMSVHLSQPLTNTWYSKLTAASFHFQSQARSNPLKKNMP</sequence>
<dbReference type="AlphaFoldDB" id="A0A1R3FUY4"/>
<reference evidence="3" key="1">
    <citation type="submission" date="2013-09" db="EMBL/GenBank/DDBJ databases">
        <title>Corchorus olitorius genome sequencing.</title>
        <authorList>
            <person name="Alam M."/>
            <person name="Haque M.S."/>
            <person name="Islam M.S."/>
            <person name="Emdad E.M."/>
            <person name="Islam M.M."/>
            <person name="Ahmed B."/>
            <person name="Halim A."/>
            <person name="Hossen Q.M.M."/>
            <person name="Hossain M.Z."/>
            <person name="Ahmed R."/>
            <person name="Khan M.M."/>
            <person name="Islam R."/>
            <person name="Rashid M.M."/>
            <person name="Khan S.A."/>
            <person name="Rahman M.S."/>
            <person name="Alam M."/>
            <person name="Yahiya A.S."/>
            <person name="Khan M.S."/>
            <person name="Azam M.S."/>
            <person name="Haque T."/>
            <person name="Lashkar M.Z.H."/>
            <person name="Akhand A.I."/>
            <person name="Morshed G."/>
            <person name="Roy S."/>
            <person name="Uddin K.S."/>
            <person name="Rabeya T."/>
            <person name="Hossain A.S."/>
            <person name="Chowdhury A."/>
            <person name="Snigdha A.R."/>
            <person name="Mortoza M.S."/>
            <person name="Matin S.A."/>
            <person name="Hoque S.M.E."/>
            <person name="Islam M.K."/>
            <person name="Roy D.K."/>
            <person name="Haider R."/>
            <person name="Moosa M.M."/>
            <person name="Elias S.M."/>
            <person name="Hasan A.M."/>
            <person name="Jahan S."/>
            <person name="Shafiuddin M."/>
            <person name="Mahmood N."/>
            <person name="Shommy N.S."/>
        </authorList>
    </citation>
    <scope>NUCLEOTIDE SEQUENCE [LARGE SCALE GENOMIC DNA]</scope>
    <source>
        <strain evidence="3">cv. O-4</strain>
    </source>
</reference>
<accession>A0A1R3FUY4</accession>
<evidence type="ECO:0000313" key="3">
    <source>
        <dbReference type="Proteomes" id="UP000187203"/>
    </source>
</evidence>
<comment type="caution">
    <text evidence="2">The sequence shown here is derived from an EMBL/GenBank/DDBJ whole genome shotgun (WGS) entry which is preliminary data.</text>
</comment>
<gene>
    <name evidence="2" type="ORF">COLO4_38455</name>
</gene>
<name>A0A1R3FUY4_9ROSI</name>
<protein>
    <submittedName>
        <fullName evidence="2">Uncharacterized protein</fullName>
    </submittedName>
</protein>
<feature type="compositionally biased region" description="Polar residues" evidence="1">
    <location>
        <begin position="31"/>
        <end position="41"/>
    </location>
</feature>
<dbReference type="EMBL" id="AWUE01024814">
    <property type="protein sequence ID" value="OMO49672.1"/>
    <property type="molecule type" value="Genomic_DNA"/>
</dbReference>
<evidence type="ECO:0000256" key="1">
    <source>
        <dbReference type="SAM" id="MobiDB-lite"/>
    </source>
</evidence>
<dbReference type="Proteomes" id="UP000187203">
    <property type="component" value="Unassembled WGS sequence"/>
</dbReference>
<feature type="compositionally biased region" description="Basic and acidic residues" evidence="1">
    <location>
        <begin position="1"/>
        <end position="10"/>
    </location>
</feature>
<keyword evidence="3" id="KW-1185">Reference proteome</keyword>
<evidence type="ECO:0000313" key="2">
    <source>
        <dbReference type="EMBL" id="OMO49672.1"/>
    </source>
</evidence>
<organism evidence="2 3">
    <name type="scientific">Corchorus olitorius</name>
    <dbReference type="NCBI Taxonomy" id="93759"/>
    <lineage>
        <taxon>Eukaryota</taxon>
        <taxon>Viridiplantae</taxon>
        <taxon>Streptophyta</taxon>
        <taxon>Embryophyta</taxon>
        <taxon>Tracheophyta</taxon>
        <taxon>Spermatophyta</taxon>
        <taxon>Magnoliopsida</taxon>
        <taxon>eudicotyledons</taxon>
        <taxon>Gunneridae</taxon>
        <taxon>Pentapetalae</taxon>
        <taxon>rosids</taxon>
        <taxon>malvids</taxon>
        <taxon>Malvales</taxon>
        <taxon>Malvaceae</taxon>
        <taxon>Grewioideae</taxon>
        <taxon>Apeibeae</taxon>
        <taxon>Corchorus</taxon>
    </lineage>
</organism>
<feature type="region of interest" description="Disordered" evidence="1">
    <location>
        <begin position="1"/>
        <end position="84"/>
    </location>
</feature>